<reference evidence="2" key="1">
    <citation type="submission" date="2021-02" db="EMBL/GenBank/DDBJ databases">
        <authorList>
            <person name="Dougan E. K."/>
            <person name="Rhodes N."/>
            <person name="Thang M."/>
            <person name="Chan C."/>
        </authorList>
    </citation>
    <scope>NUCLEOTIDE SEQUENCE</scope>
</reference>
<evidence type="ECO:0000313" key="3">
    <source>
        <dbReference type="Proteomes" id="UP000604046"/>
    </source>
</evidence>
<accession>A0A812Q421</accession>
<proteinExistence type="predicted"/>
<feature type="compositionally biased region" description="Acidic residues" evidence="1">
    <location>
        <begin position="29"/>
        <end position="42"/>
    </location>
</feature>
<sequence length="493" mass="55989">MGLTTEATAQRLLQQLLNEKHDEDKGDDFQYDPPIDDPDSPDDVTGASSMSWEHFWKRLDSLPASSGETVTAPTVATSAAEIPLQDFARDLPMQPVGQQLAEQQTLLHAIAAHITSVERQVCKLQCQYEATGAKMQRKETLSPGQCIGQDDSVHQNLMCVFFDITNEEDRDDQQDSEDSPNGSPRSEGECDNDVGAQPSVSPQAWLSMKDESQTTMACRAMDAEILDPSDPACLVLPSLLEYLAVIDILAWRCTSRHTRSPSVLIQHLSEMGRLDRSESILDLADTIRLITQSSTRFCNLAAMGYDHEQVKYFDCRWWCMRLASATKTHFAENDVHYIVGSNLRHLFGQCCSADASVRRSAHYIIRNYGFGGLPWVQRWIAEEMLCLMETLLPESAEISQEAFIQFSLCTQHLEDVLRALEKPQRQQWVSLLVRALLGQKRCHERLLHGLKLLWRADDIPRRSYAEAEQQLRAFRRTFSYDMQTRIFDLLLCR</sequence>
<dbReference type="Proteomes" id="UP000604046">
    <property type="component" value="Unassembled WGS sequence"/>
</dbReference>
<gene>
    <name evidence="2" type="ORF">SNAT2548_LOCUS20552</name>
</gene>
<keyword evidence="3" id="KW-1185">Reference proteome</keyword>
<feature type="compositionally biased region" description="Basic and acidic residues" evidence="1">
    <location>
        <begin position="18"/>
        <end position="28"/>
    </location>
</feature>
<comment type="caution">
    <text evidence="2">The sequence shown here is derived from an EMBL/GenBank/DDBJ whole genome shotgun (WGS) entry which is preliminary data.</text>
</comment>
<feature type="region of interest" description="Disordered" evidence="1">
    <location>
        <begin position="16"/>
        <end position="48"/>
    </location>
</feature>
<protein>
    <submittedName>
        <fullName evidence="2">Uncharacterized protein</fullName>
    </submittedName>
</protein>
<feature type="region of interest" description="Disordered" evidence="1">
    <location>
        <begin position="167"/>
        <end position="206"/>
    </location>
</feature>
<feature type="compositionally biased region" description="Acidic residues" evidence="1">
    <location>
        <begin position="167"/>
        <end position="178"/>
    </location>
</feature>
<evidence type="ECO:0000313" key="2">
    <source>
        <dbReference type="EMBL" id="CAE7376217.1"/>
    </source>
</evidence>
<dbReference type="OrthoDB" id="409175at2759"/>
<evidence type="ECO:0000256" key="1">
    <source>
        <dbReference type="SAM" id="MobiDB-lite"/>
    </source>
</evidence>
<organism evidence="2 3">
    <name type="scientific">Symbiodinium natans</name>
    <dbReference type="NCBI Taxonomy" id="878477"/>
    <lineage>
        <taxon>Eukaryota</taxon>
        <taxon>Sar</taxon>
        <taxon>Alveolata</taxon>
        <taxon>Dinophyceae</taxon>
        <taxon>Suessiales</taxon>
        <taxon>Symbiodiniaceae</taxon>
        <taxon>Symbiodinium</taxon>
    </lineage>
</organism>
<dbReference type="AlphaFoldDB" id="A0A812Q421"/>
<dbReference type="EMBL" id="CAJNDS010002213">
    <property type="protein sequence ID" value="CAE7376217.1"/>
    <property type="molecule type" value="Genomic_DNA"/>
</dbReference>
<name>A0A812Q421_9DINO</name>